<dbReference type="FunFam" id="3.30.470.20:FF:000058">
    <property type="entry name" value="Alpha-aminoadipate--LysW ligase LysX protein"/>
    <property type="match status" value="1"/>
</dbReference>
<evidence type="ECO:0000259" key="13">
    <source>
        <dbReference type="PROSITE" id="PS50975"/>
    </source>
</evidence>
<evidence type="ECO:0000256" key="2">
    <source>
        <dbReference type="ARBA" id="ARBA00001946"/>
    </source>
</evidence>
<evidence type="ECO:0000256" key="6">
    <source>
        <dbReference type="ARBA" id="ARBA00022840"/>
    </source>
</evidence>
<dbReference type="InterPro" id="IPR004666">
    <property type="entry name" value="Rp_bS6_RimK/Lys_biosynth_LsyX"/>
</dbReference>
<dbReference type="InterPro" id="IPR013815">
    <property type="entry name" value="ATP_grasp_subdomain_1"/>
</dbReference>
<keyword evidence="3" id="KW-0436">Ligase</keyword>
<feature type="domain" description="ATP-grasp" evidence="13">
    <location>
        <begin position="104"/>
        <end position="289"/>
    </location>
</feature>
<evidence type="ECO:0000256" key="12">
    <source>
        <dbReference type="PROSITE-ProRule" id="PRU00409"/>
    </source>
</evidence>
<dbReference type="GO" id="GO:0006412">
    <property type="term" value="P:translation"/>
    <property type="evidence" value="ECO:0007669"/>
    <property type="project" value="UniProtKB-KW"/>
</dbReference>
<dbReference type="InterPro" id="IPR041107">
    <property type="entry name" value="Rimk_N"/>
</dbReference>
<dbReference type="Gene3D" id="3.30.1490.20">
    <property type="entry name" value="ATP-grasp fold, A domain"/>
    <property type="match status" value="1"/>
</dbReference>
<evidence type="ECO:0000313" key="15">
    <source>
        <dbReference type="Proteomes" id="UP000238375"/>
    </source>
</evidence>
<dbReference type="FunFam" id="3.30.1490.20:FF:000005">
    <property type="entry name" value="Probable alpha-L-glutamate ligase 1"/>
    <property type="match status" value="1"/>
</dbReference>
<accession>A0A2T0RUD2</accession>
<dbReference type="GO" id="GO:0009432">
    <property type="term" value="P:SOS response"/>
    <property type="evidence" value="ECO:0007669"/>
    <property type="project" value="TreeGrafter"/>
</dbReference>
<name>A0A2T0RUD2_9BACT</name>
<evidence type="ECO:0000256" key="8">
    <source>
        <dbReference type="ARBA" id="ARBA00022917"/>
    </source>
</evidence>
<dbReference type="PANTHER" id="PTHR21621:SF7">
    <property type="entry name" value="RIBOSOMAL PROTEIN BS6--L-GLUTAMATE LIGASE"/>
    <property type="match status" value="1"/>
</dbReference>
<dbReference type="Gene3D" id="3.40.50.20">
    <property type="match status" value="1"/>
</dbReference>
<keyword evidence="7" id="KW-0460">Magnesium</keyword>
<proteinExistence type="inferred from homology"/>
<dbReference type="OrthoDB" id="3865600at2"/>
<evidence type="ECO:0000256" key="11">
    <source>
        <dbReference type="ARBA" id="ARBA00072141"/>
    </source>
</evidence>
<comment type="similarity">
    <text evidence="10">In the C-terminal section; belongs to the RimK family.</text>
</comment>
<protein>
    <recommendedName>
        <fullName evidence="11">Probable alpha-L-glutamate ligase</fullName>
    </recommendedName>
</protein>
<keyword evidence="5 12" id="KW-0547">Nucleotide-binding</keyword>
<dbReference type="RefSeq" id="WP_106140708.1">
    <property type="nucleotide sequence ID" value="NZ_PVTE01000038.1"/>
</dbReference>
<dbReference type="NCBIfam" id="NF007764">
    <property type="entry name" value="PRK10446.1"/>
    <property type="match status" value="1"/>
</dbReference>
<dbReference type="Gene3D" id="3.30.470.20">
    <property type="entry name" value="ATP-grasp fold, B domain"/>
    <property type="match status" value="1"/>
</dbReference>
<dbReference type="PROSITE" id="PS50975">
    <property type="entry name" value="ATP_GRASP"/>
    <property type="match status" value="1"/>
</dbReference>
<dbReference type="InterPro" id="IPR013651">
    <property type="entry name" value="ATP-grasp_RimK-type"/>
</dbReference>
<dbReference type="PANTHER" id="PTHR21621">
    <property type="entry name" value="RIBOSOMAL PROTEIN S6 MODIFICATION PROTEIN"/>
    <property type="match status" value="1"/>
</dbReference>
<comment type="caution">
    <text evidence="14">The sequence shown here is derived from an EMBL/GenBank/DDBJ whole genome shotgun (WGS) entry which is preliminary data.</text>
</comment>
<organism evidence="14 15">
    <name type="scientific">Spirosoma oryzae</name>
    <dbReference type="NCBI Taxonomy" id="1469603"/>
    <lineage>
        <taxon>Bacteria</taxon>
        <taxon>Pseudomonadati</taxon>
        <taxon>Bacteroidota</taxon>
        <taxon>Cytophagia</taxon>
        <taxon>Cytophagales</taxon>
        <taxon>Cytophagaceae</taxon>
        <taxon>Spirosoma</taxon>
    </lineage>
</organism>
<gene>
    <name evidence="14" type="ORF">CLV58_13813</name>
</gene>
<evidence type="ECO:0000256" key="9">
    <source>
        <dbReference type="ARBA" id="ARBA00023211"/>
    </source>
</evidence>
<dbReference type="EMBL" id="PVTE01000038">
    <property type="protein sequence ID" value="PRY24805.1"/>
    <property type="molecule type" value="Genomic_DNA"/>
</dbReference>
<dbReference type="Pfam" id="PF08443">
    <property type="entry name" value="RimK"/>
    <property type="match status" value="1"/>
</dbReference>
<keyword evidence="9" id="KW-0464">Manganese</keyword>
<keyword evidence="6 12" id="KW-0067">ATP-binding</keyword>
<keyword evidence="4" id="KW-0479">Metal-binding</keyword>
<dbReference type="Proteomes" id="UP000238375">
    <property type="component" value="Unassembled WGS sequence"/>
</dbReference>
<dbReference type="InterPro" id="IPR011761">
    <property type="entry name" value="ATP-grasp"/>
</dbReference>
<evidence type="ECO:0000256" key="5">
    <source>
        <dbReference type="ARBA" id="ARBA00022741"/>
    </source>
</evidence>
<evidence type="ECO:0000256" key="7">
    <source>
        <dbReference type="ARBA" id="ARBA00022842"/>
    </source>
</evidence>
<keyword evidence="15" id="KW-1185">Reference proteome</keyword>
<evidence type="ECO:0000256" key="10">
    <source>
        <dbReference type="ARBA" id="ARBA00061239"/>
    </source>
</evidence>
<evidence type="ECO:0000313" key="14">
    <source>
        <dbReference type="EMBL" id="PRY24805.1"/>
    </source>
</evidence>
<dbReference type="SUPFAM" id="SSF56059">
    <property type="entry name" value="Glutathione synthetase ATP-binding domain-like"/>
    <property type="match status" value="1"/>
</dbReference>
<evidence type="ECO:0000256" key="4">
    <source>
        <dbReference type="ARBA" id="ARBA00022723"/>
    </source>
</evidence>
<keyword evidence="8" id="KW-0648">Protein biosynthesis</keyword>
<evidence type="ECO:0000256" key="1">
    <source>
        <dbReference type="ARBA" id="ARBA00001936"/>
    </source>
</evidence>
<evidence type="ECO:0000256" key="3">
    <source>
        <dbReference type="ARBA" id="ARBA00022598"/>
    </source>
</evidence>
<comment type="cofactor">
    <cofactor evidence="1">
        <name>Mn(2+)</name>
        <dbReference type="ChEBI" id="CHEBI:29035"/>
    </cofactor>
</comment>
<comment type="cofactor">
    <cofactor evidence="2">
        <name>Mg(2+)</name>
        <dbReference type="ChEBI" id="CHEBI:18420"/>
    </cofactor>
</comment>
<dbReference type="GO" id="GO:0005737">
    <property type="term" value="C:cytoplasm"/>
    <property type="evidence" value="ECO:0007669"/>
    <property type="project" value="TreeGrafter"/>
</dbReference>
<dbReference type="AlphaFoldDB" id="A0A2T0RUD2"/>
<sequence length="302" mass="32120">MRIAILSTNPGLYSTQRLLTAAAERNHEAVVVNHLNCHVMIEGGRPTVLLDGQELDSFDAIIPRIGASVTDYGCAVVRQFEMMKVFTTAKSQAIMRARNKLRSLQVLSKAGVGLPKTVIANHPRNGNVNRLIELVGGPPVVIKLLEGTQGIGVVLAETSKAARSTIEAFYGLKKHVLVQEFVAEAKGSDIRVFVVGGKVVGAMRRQGIEGEFRSNLHRGGNAVSVSLTAEEEQTAIDASRALGLKVAGVDMLPSDRGPLVLEVNSSPGLEGIETATGIDIASHIIAYIEEKIIGDEGDTVGV</sequence>
<dbReference type="GO" id="GO:0005524">
    <property type="term" value="F:ATP binding"/>
    <property type="evidence" value="ECO:0007669"/>
    <property type="project" value="UniProtKB-UniRule"/>
</dbReference>
<dbReference type="NCBIfam" id="TIGR00768">
    <property type="entry name" value="rimK_fam"/>
    <property type="match status" value="1"/>
</dbReference>
<reference evidence="14 15" key="1">
    <citation type="submission" date="2018-03" db="EMBL/GenBank/DDBJ databases">
        <title>Genomic Encyclopedia of Archaeal and Bacterial Type Strains, Phase II (KMG-II): from individual species to whole genera.</title>
        <authorList>
            <person name="Goeker M."/>
        </authorList>
    </citation>
    <scope>NUCLEOTIDE SEQUENCE [LARGE SCALE GENOMIC DNA]</scope>
    <source>
        <strain evidence="14 15">DSM 28354</strain>
    </source>
</reference>
<dbReference type="GO" id="GO:0018169">
    <property type="term" value="F:ribosomal S6-glutamic acid ligase activity"/>
    <property type="evidence" value="ECO:0007669"/>
    <property type="project" value="TreeGrafter"/>
</dbReference>
<dbReference type="Pfam" id="PF18030">
    <property type="entry name" value="Rimk_N"/>
    <property type="match status" value="1"/>
</dbReference>
<dbReference type="GO" id="GO:0046872">
    <property type="term" value="F:metal ion binding"/>
    <property type="evidence" value="ECO:0007669"/>
    <property type="project" value="UniProtKB-KW"/>
</dbReference>